<proteinExistence type="predicted"/>
<dbReference type="EMBL" id="BK015199">
    <property type="protein sequence ID" value="DAD95748.1"/>
    <property type="molecule type" value="Genomic_DNA"/>
</dbReference>
<sequence>MKAAKMTVAGVTYYLVFDGEAMFALRDIYGGTQLALEAIEPDTREGFAATCAIAALLAERGELLRRRLGYDSGAIPEKDDFLLAVRPFEIVELKRAIMTAIELGYGREVTTPGDEIDEGLAELNQKKTR</sequence>
<organism evidence="1">
    <name type="scientific">Myoviridae sp. ctkOm7</name>
    <dbReference type="NCBI Taxonomy" id="2826690"/>
    <lineage>
        <taxon>Viruses</taxon>
        <taxon>Duplodnaviria</taxon>
        <taxon>Heunggongvirae</taxon>
        <taxon>Uroviricota</taxon>
        <taxon>Caudoviricetes</taxon>
    </lineage>
</organism>
<name>A0A8S5NN06_9CAUD</name>
<accession>A0A8S5NN06</accession>
<evidence type="ECO:0000313" key="1">
    <source>
        <dbReference type="EMBL" id="DAD95748.1"/>
    </source>
</evidence>
<reference evidence="1" key="1">
    <citation type="journal article" date="2021" name="Proc. Natl. Acad. Sci. U.S.A.">
        <title>A Catalog of Tens of Thousands of Viruses from Human Metagenomes Reveals Hidden Associations with Chronic Diseases.</title>
        <authorList>
            <person name="Tisza M.J."/>
            <person name="Buck C.B."/>
        </authorList>
    </citation>
    <scope>NUCLEOTIDE SEQUENCE</scope>
    <source>
        <strain evidence="1">CtkOm7</strain>
    </source>
</reference>
<protein>
    <submittedName>
        <fullName evidence="1">Uncharacterized protein</fullName>
    </submittedName>
</protein>